<dbReference type="InterPro" id="IPR017871">
    <property type="entry name" value="ABC_transporter-like_CS"/>
</dbReference>
<evidence type="ECO:0000256" key="3">
    <source>
        <dbReference type="ARBA" id="ARBA00022448"/>
    </source>
</evidence>
<dbReference type="SUPFAM" id="SSF52540">
    <property type="entry name" value="P-loop containing nucleoside triphosphate hydrolases"/>
    <property type="match status" value="1"/>
</dbReference>
<evidence type="ECO:0000256" key="5">
    <source>
        <dbReference type="ARBA" id="ARBA00022741"/>
    </source>
</evidence>
<evidence type="ECO:0000256" key="1">
    <source>
        <dbReference type="ARBA" id="ARBA00004417"/>
    </source>
</evidence>
<keyword evidence="5" id="KW-0547">Nucleotide-binding</keyword>
<dbReference type="NCBIfam" id="TIGR01727">
    <property type="entry name" value="oligo_HPY"/>
    <property type="match status" value="1"/>
</dbReference>
<keyword evidence="11" id="KW-1185">Reference proteome</keyword>
<sequence>MANARPTSGGPATGSAGAEPPLLSVRNLSLDFGSPKGRVHALRDVSLEVPKGRIVGIVGESGCGKSTLASAIIRLLAANAEVVGGSVEFEGQDLMALSERKMRDLRGRRMSMIFQDPMTALNPVRTIEAQMLDIQYREPADEQEKRRRAIAMLDTVGIPDPANRLKAYPHQFSGGMRQRICIAMALLVEPALVLADEPTTALDATLEVQIVNLLKRLQAEMGCSVMFVSHHLGTVAELCDDVVVMYAGEVVESGPVRDIFRNPGHPYTQALLACDPGRIKQKTRELPTIPGEVPNLVSVPHGCIFKSRCREVHDRCEAEVPGVHPVSNERHRAKCHLREPGKAATRAEAKA</sequence>
<accession>A0ABS1DDY1</accession>
<dbReference type="InterPro" id="IPR003439">
    <property type="entry name" value="ABC_transporter-like_ATP-bd"/>
</dbReference>
<dbReference type="EMBL" id="NRRL01000028">
    <property type="protein sequence ID" value="MBK1668667.1"/>
    <property type="molecule type" value="Genomic_DNA"/>
</dbReference>
<organism evidence="10 11">
    <name type="scientific">Rhodovibrio sodomensis</name>
    <dbReference type="NCBI Taxonomy" id="1088"/>
    <lineage>
        <taxon>Bacteria</taxon>
        <taxon>Pseudomonadati</taxon>
        <taxon>Pseudomonadota</taxon>
        <taxon>Alphaproteobacteria</taxon>
        <taxon>Rhodospirillales</taxon>
        <taxon>Rhodovibrionaceae</taxon>
        <taxon>Rhodovibrio</taxon>
    </lineage>
</organism>
<keyword evidence="3" id="KW-0813">Transport</keyword>
<evidence type="ECO:0000256" key="2">
    <source>
        <dbReference type="ARBA" id="ARBA00005417"/>
    </source>
</evidence>
<dbReference type="CDD" id="cd03257">
    <property type="entry name" value="ABC_NikE_OppD_transporters"/>
    <property type="match status" value="1"/>
</dbReference>
<dbReference type="Pfam" id="PF00005">
    <property type="entry name" value="ABC_tran"/>
    <property type="match status" value="1"/>
</dbReference>
<proteinExistence type="inferred from homology"/>
<dbReference type="InterPro" id="IPR050388">
    <property type="entry name" value="ABC_Ni/Peptide_Import"/>
</dbReference>
<reference evidence="10 11" key="1">
    <citation type="journal article" date="2020" name="Microorganisms">
        <title>Osmotic Adaptation and Compatible Solute Biosynthesis of Phototrophic Bacteria as Revealed from Genome Analyses.</title>
        <authorList>
            <person name="Imhoff J.F."/>
            <person name="Rahn T."/>
            <person name="Kunzel S."/>
            <person name="Keller A."/>
            <person name="Neulinger S.C."/>
        </authorList>
    </citation>
    <scope>NUCLEOTIDE SEQUENCE [LARGE SCALE GENOMIC DNA]</scope>
    <source>
        <strain evidence="10 11">DSM 9895</strain>
    </source>
</reference>
<protein>
    <submittedName>
        <fullName evidence="10">Peptide ABC transporter ATP-binding protein</fullName>
    </submittedName>
</protein>
<evidence type="ECO:0000259" key="9">
    <source>
        <dbReference type="PROSITE" id="PS50893"/>
    </source>
</evidence>
<dbReference type="PANTHER" id="PTHR43297:SF2">
    <property type="entry name" value="DIPEPTIDE TRANSPORT ATP-BINDING PROTEIN DPPD"/>
    <property type="match status" value="1"/>
</dbReference>
<dbReference type="PROSITE" id="PS00211">
    <property type="entry name" value="ABC_TRANSPORTER_1"/>
    <property type="match status" value="1"/>
</dbReference>
<dbReference type="Gene3D" id="3.40.50.300">
    <property type="entry name" value="P-loop containing nucleotide triphosphate hydrolases"/>
    <property type="match status" value="1"/>
</dbReference>
<evidence type="ECO:0000313" key="10">
    <source>
        <dbReference type="EMBL" id="MBK1668667.1"/>
    </source>
</evidence>
<feature type="domain" description="ABC transporter" evidence="9">
    <location>
        <begin position="25"/>
        <end position="272"/>
    </location>
</feature>
<dbReference type="Proteomes" id="UP001296873">
    <property type="component" value="Unassembled WGS sequence"/>
</dbReference>
<comment type="similarity">
    <text evidence="2">Belongs to the ABC transporter superfamily.</text>
</comment>
<evidence type="ECO:0000256" key="8">
    <source>
        <dbReference type="SAM" id="MobiDB-lite"/>
    </source>
</evidence>
<dbReference type="PANTHER" id="PTHR43297">
    <property type="entry name" value="OLIGOPEPTIDE TRANSPORT ATP-BINDING PROTEIN APPD"/>
    <property type="match status" value="1"/>
</dbReference>
<dbReference type="InterPro" id="IPR003593">
    <property type="entry name" value="AAA+_ATPase"/>
</dbReference>
<dbReference type="PROSITE" id="PS50893">
    <property type="entry name" value="ABC_TRANSPORTER_2"/>
    <property type="match status" value="1"/>
</dbReference>
<dbReference type="SMART" id="SM00382">
    <property type="entry name" value="AAA"/>
    <property type="match status" value="1"/>
</dbReference>
<keyword evidence="4" id="KW-1003">Cell membrane</keyword>
<keyword evidence="7" id="KW-0472">Membrane</keyword>
<comment type="subcellular location">
    <subcellularLocation>
        <location evidence="1">Cell inner membrane</location>
        <topology evidence="1">Peripheral membrane protein</topology>
    </subcellularLocation>
</comment>
<evidence type="ECO:0000256" key="4">
    <source>
        <dbReference type="ARBA" id="ARBA00022475"/>
    </source>
</evidence>
<evidence type="ECO:0000256" key="6">
    <source>
        <dbReference type="ARBA" id="ARBA00022840"/>
    </source>
</evidence>
<comment type="caution">
    <text evidence="10">The sequence shown here is derived from an EMBL/GenBank/DDBJ whole genome shotgun (WGS) entry which is preliminary data.</text>
</comment>
<keyword evidence="6 10" id="KW-0067">ATP-binding</keyword>
<evidence type="ECO:0000256" key="7">
    <source>
        <dbReference type="ARBA" id="ARBA00023136"/>
    </source>
</evidence>
<dbReference type="InterPro" id="IPR027417">
    <property type="entry name" value="P-loop_NTPase"/>
</dbReference>
<feature type="region of interest" description="Disordered" evidence="8">
    <location>
        <begin position="1"/>
        <end position="20"/>
    </location>
</feature>
<evidence type="ECO:0000313" key="11">
    <source>
        <dbReference type="Proteomes" id="UP001296873"/>
    </source>
</evidence>
<gene>
    <name evidence="10" type="ORF">CKO28_11575</name>
</gene>
<name>A0ABS1DDY1_9PROT</name>
<dbReference type="GO" id="GO:0005524">
    <property type="term" value="F:ATP binding"/>
    <property type="evidence" value="ECO:0007669"/>
    <property type="project" value="UniProtKB-KW"/>
</dbReference>
<dbReference type="InterPro" id="IPR013563">
    <property type="entry name" value="Oligopep_ABC_C"/>
</dbReference>
<dbReference type="Pfam" id="PF08352">
    <property type="entry name" value="oligo_HPY"/>
    <property type="match status" value="1"/>
</dbReference>
<dbReference type="RefSeq" id="WP_200340990.1">
    <property type="nucleotide sequence ID" value="NZ_NRRL01000028.1"/>
</dbReference>